<gene>
    <name evidence="2" type="ORF">EDD52_10535</name>
</gene>
<dbReference type="RefSeq" id="WP_132244216.1">
    <property type="nucleotide sequence ID" value="NZ_SLZU01000005.1"/>
</dbReference>
<evidence type="ECO:0000259" key="1">
    <source>
        <dbReference type="Pfam" id="PF01882"/>
    </source>
</evidence>
<dbReference type="PANTHER" id="PTHR33608:SF12">
    <property type="entry name" value="DUF58 DOMAIN-CONTAINING PROTEIN"/>
    <property type="match status" value="1"/>
</dbReference>
<name>A0A4R3JG57_9RHOB</name>
<dbReference type="Proteomes" id="UP000295696">
    <property type="component" value="Unassembled WGS sequence"/>
</dbReference>
<comment type="caution">
    <text evidence="2">The sequence shown here is derived from an EMBL/GenBank/DDBJ whole genome shotgun (WGS) entry which is preliminary data.</text>
</comment>
<sequence>MNPALQCPGVALTASELIGLRAVALNARSEPVLAALPGGFATRRKGHGQEVADIREYVDGDDIRHLDRGTTARTGQLHVRQFQEERDRVTLLVADFRPAMHWGLGRAFRSVAAAEVLSFVGWRLVEEGARVGLLAVVPGDPVVVPARGRTRGMLRVIGGLVRAHQQSLEHAASRTGADASLVGALRRADRLCPPGSEILIASGFDGEGQDLTDQLNALDRRRHTRLIMVSDADPARLPAGGYPVRTSDGRRLRLMLGQGTAPTPSHEETVAGRRALRIDAAEPVAKTVQRVAGAFAGGIL</sequence>
<dbReference type="PANTHER" id="PTHR33608">
    <property type="entry name" value="BLL2464 PROTEIN"/>
    <property type="match status" value="1"/>
</dbReference>
<reference evidence="2 3" key="1">
    <citation type="submission" date="2019-03" db="EMBL/GenBank/DDBJ databases">
        <title>Genomic Encyclopedia of Type Strains, Phase IV (KMG-IV): sequencing the most valuable type-strain genomes for metagenomic binning, comparative biology and taxonomic classification.</title>
        <authorList>
            <person name="Goeker M."/>
        </authorList>
    </citation>
    <scope>NUCLEOTIDE SEQUENCE [LARGE SCALE GENOMIC DNA]</scope>
    <source>
        <strain evidence="2 3">DSM 104836</strain>
    </source>
</reference>
<feature type="domain" description="DUF58" evidence="1">
    <location>
        <begin position="53"/>
        <end position="242"/>
    </location>
</feature>
<dbReference type="AlphaFoldDB" id="A0A4R3JG57"/>
<organism evidence="2 3">
    <name type="scientific">Primorskyibacter sedentarius</name>
    <dbReference type="NCBI Taxonomy" id="745311"/>
    <lineage>
        <taxon>Bacteria</taxon>
        <taxon>Pseudomonadati</taxon>
        <taxon>Pseudomonadota</taxon>
        <taxon>Alphaproteobacteria</taxon>
        <taxon>Rhodobacterales</taxon>
        <taxon>Roseobacteraceae</taxon>
        <taxon>Primorskyibacter</taxon>
    </lineage>
</organism>
<protein>
    <submittedName>
        <fullName evidence="2">Uncharacterized protein DUF58</fullName>
    </submittedName>
</protein>
<proteinExistence type="predicted"/>
<evidence type="ECO:0000313" key="2">
    <source>
        <dbReference type="EMBL" id="TCS64475.1"/>
    </source>
</evidence>
<dbReference type="InterPro" id="IPR002881">
    <property type="entry name" value="DUF58"/>
</dbReference>
<dbReference type="EMBL" id="SLZU01000005">
    <property type="protein sequence ID" value="TCS64475.1"/>
    <property type="molecule type" value="Genomic_DNA"/>
</dbReference>
<evidence type="ECO:0000313" key="3">
    <source>
        <dbReference type="Proteomes" id="UP000295696"/>
    </source>
</evidence>
<dbReference type="Pfam" id="PF01882">
    <property type="entry name" value="DUF58"/>
    <property type="match status" value="1"/>
</dbReference>
<keyword evidence="3" id="KW-1185">Reference proteome</keyword>
<accession>A0A4R3JG57</accession>
<dbReference type="OrthoDB" id="9776116at2"/>